<proteinExistence type="inferred from homology"/>
<dbReference type="PANTHER" id="PTHR15441:SF2">
    <property type="entry name" value="RIBONUCLEASE P_MRP PROTEIN SUBUNIT POP5"/>
    <property type="match status" value="1"/>
</dbReference>
<evidence type="ECO:0000313" key="7">
    <source>
        <dbReference type="Proteomes" id="UP000318582"/>
    </source>
</evidence>
<keyword evidence="4" id="KW-0539">Nucleus</keyword>
<evidence type="ECO:0000256" key="4">
    <source>
        <dbReference type="ARBA" id="ARBA00023242"/>
    </source>
</evidence>
<dbReference type="EMBL" id="QEAQ01000073">
    <property type="protein sequence ID" value="TPX56491.1"/>
    <property type="molecule type" value="Genomic_DNA"/>
</dbReference>
<comment type="function">
    <text evidence="5">Component of ribonuclease P, a protein complex that generates mature tRNA molecules by cleaving their 5'-ends.</text>
</comment>
<dbReference type="Pfam" id="PF01900">
    <property type="entry name" value="RNase_P_Rpp14"/>
    <property type="match status" value="1"/>
</dbReference>
<comment type="similarity">
    <text evidence="2 5">Belongs to the eukaryotic/archaeal RNase P protein component 2 family.</text>
</comment>
<comment type="subcellular location">
    <subcellularLocation>
        <location evidence="1">Nucleus</location>
    </subcellularLocation>
</comment>
<dbReference type="GO" id="GO:0004526">
    <property type="term" value="F:ribonuclease P activity"/>
    <property type="evidence" value="ECO:0007669"/>
    <property type="project" value="UniProtKB-EC"/>
</dbReference>
<organism evidence="6 7">
    <name type="scientific">Powellomyces hirtus</name>
    <dbReference type="NCBI Taxonomy" id="109895"/>
    <lineage>
        <taxon>Eukaryota</taxon>
        <taxon>Fungi</taxon>
        <taxon>Fungi incertae sedis</taxon>
        <taxon>Chytridiomycota</taxon>
        <taxon>Chytridiomycota incertae sedis</taxon>
        <taxon>Chytridiomycetes</taxon>
        <taxon>Spizellomycetales</taxon>
        <taxon>Powellomycetaceae</taxon>
        <taxon>Powellomyces</taxon>
    </lineage>
</organism>
<dbReference type="GO" id="GO:0001682">
    <property type="term" value="P:tRNA 5'-leader removal"/>
    <property type="evidence" value="ECO:0007669"/>
    <property type="project" value="InterPro"/>
</dbReference>
<comment type="catalytic activity">
    <reaction evidence="5">
        <text>Endonucleolytic cleavage of RNA, removing 5'-extranucleotides from tRNA precursor.</text>
        <dbReference type="EC" id="3.1.26.5"/>
    </reaction>
</comment>
<dbReference type="GO" id="GO:0030681">
    <property type="term" value="C:multimeric ribonuclease P complex"/>
    <property type="evidence" value="ECO:0007669"/>
    <property type="project" value="TreeGrafter"/>
</dbReference>
<dbReference type="Gene3D" id="3.30.70.3250">
    <property type="entry name" value="Ribonuclease P, Pop5 subunit"/>
    <property type="match status" value="1"/>
</dbReference>
<reference evidence="6 7" key="1">
    <citation type="journal article" date="2019" name="Sci. Rep.">
        <title>Comparative genomics of chytrid fungi reveal insights into the obligate biotrophic and pathogenic lifestyle of Synchytrium endobioticum.</title>
        <authorList>
            <person name="van de Vossenberg B.T.L.H."/>
            <person name="Warris S."/>
            <person name="Nguyen H.D.T."/>
            <person name="van Gent-Pelzer M.P.E."/>
            <person name="Joly D.L."/>
            <person name="van de Geest H.C."/>
            <person name="Bonants P.J.M."/>
            <person name="Smith D.S."/>
            <person name="Levesque C.A."/>
            <person name="van der Lee T.A.J."/>
        </authorList>
    </citation>
    <scope>NUCLEOTIDE SEQUENCE [LARGE SCALE GENOMIC DNA]</scope>
    <source>
        <strain evidence="6 7">CBS 809.83</strain>
    </source>
</reference>
<dbReference type="PANTHER" id="PTHR15441">
    <property type="entry name" value="RIBONUCLEASE P PROTEIN SUBUNIT P14"/>
    <property type="match status" value="1"/>
</dbReference>
<name>A0A507DYH1_9FUNG</name>
<evidence type="ECO:0000313" key="6">
    <source>
        <dbReference type="EMBL" id="TPX56491.1"/>
    </source>
</evidence>
<keyword evidence="7" id="KW-1185">Reference proteome</keyword>
<evidence type="ECO:0000256" key="2">
    <source>
        <dbReference type="ARBA" id="ARBA00010800"/>
    </source>
</evidence>
<keyword evidence="3 5" id="KW-0819">tRNA processing</keyword>
<evidence type="ECO:0000256" key="1">
    <source>
        <dbReference type="ARBA" id="ARBA00004123"/>
    </source>
</evidence>
<sequence length="167" mass="18316">MVRFKNRFLLFHIHYEGTPNCAPPPIDTTLHGGHISSVLKESILLNFGDFGAGIAATSTGVKYFSPYTSTGIIRCSRDHYQMVWAALTFVTTLRGRNVLFRVVHVGGTIKGVQQEAMELDKKLLNELETTGVITASQTDLLLEKARTEIEAVDASGKGGQKSLHLPM</sequence>
<comment type="caution">
    <text evidence="6">The sequence shown here is derived from an EMBL/GenBank/DDBJ whole genome shotgun (WGS) entry which is preliminary data.</text>
</comment>
<dbReference type="InterPro" id="IPR002759">
    <property type="entry name" value="Pop5/Rpp14/Rnp2-like"/>
</dbReference>
<accession>A0A507DYH1</accession>
<dbReference type="SUPFAM" id="SSF160350">
    <property type="entry name" value="Rnp2-like"/>
    <property type="match status" value="1"/>
</dbReference>
<evidence type="ECO:0000256" key="5">
    <source>
        <dbReference type="PIRNR" id="PIRNR023803"/>
    </source>
</evidence>
<evidence type="ECO:0000256" key="3">
    <source>
        <dbReference type="ARBA" id="ARBA00022694"/>
    </source>
</evidence>
<protein>
    <recommendedName>
        <fullName evidence="5">Ribonuclease P/MRP protein subunit POP5</fullName>
        <ecNumber evidence="5">3.1.26.5</ecNumber>
    </recommendedName>
</protein>
<dbReference type="STRING" id="109895.A0A507DYH1"/>
<dbReference type="EC" id="3.1.26.5" evidence="5"/>
<dbReference type="GO" id="GO:0033204">
    <property type="term" value="F:ribonuclease P RNA binding"/>
    <property type="evidence" value="ECO:0007669"/>
    <property type="project" value="InterPro"/>
</dbReference>
<dbReference type="Proteomes" id="UP000318582">
    <property type="component" value="Unassembled WGS sequence"/>
</dbReference>
<gene>
    <name evidence="6" type="ORF">PhCBS80983_g04519</name>
</gene>
<dbReference type="GO" id="GO:0005730">
    <property type="term" value="C:nucleolus"/>
    <property type="evidence" value="ECO:0007669"/>
    <property type="project" value="TreeGrafter"/>
</dbReference>
<dbReference type="InterPro" id="IPR016819">
    <property type="entry name" value="RNase_P/MRP_POP5"/>
</dbReference>
<dbReference type="PIRSF" id="PIRSF023803">
    <property type="entry name" value="Ribonuclease_P_prd"/>
    <property type="match status" value="1"/>
</dbReference>
<dbReference type="GO" id="GO:0000172">
    <property type="term" value="C:ribonuclease MRP complex"/>
    <property type="evidence" value="ECO:0007669"/>
    <property type="project" value="TreeGrafter"/>
</dbReference>
<dbReference type="AlphaFoldDB" id="A0A507DYH1"/>
<dbReference type="InterPro" id="IPR038085">
    <property type="entry name" value="Rnp2-like_sf"/>
</dbReference>